<organism evidence="1 2">
    <name type="scientific">Kribbella antiqua</name>
    <dbReference type="NCBI Taxonomy" id="2512217"/>
    <lineage>
        <taxon>Bacteria</taxon>
        <taxon>Bacillati</taxon>
        <taxon>Actinomycetota</taxon>
        <taxon>Actinomycetes</taxon>
        <taxon>Propionibacteriales</taxon>
        <taxon>Kribbellaceae</taxon>
        <taxon>Kribbella</taxon>
    </lineage>
</organism>
<dbReference type="Pfam" id="PF02423">
    <property type="entry name" value="OCD_Mu_crystall"/>
    <property type="match status" value="1"/>
</dbReference>
<keyword evidence="2" id="KW-1185">Reference proteome</keyword>
<dbReference type="EMBL" id="SLWR01000012">
    <property type="protein sequence ID" value="TCO43539.1"/>
    <property type="molecule type" value="Genomic_DNA"/>
</dbReference>
<dbReference type="Gene3D" id="3.30.1780.10">
    <property type="entry name" value="ornithine cyclodeaminase, domain 1"/>
    <property type="match status" value="1"/>
</dbReference>
<evidence type="ECO:0000313" key="2">
    <source>
        <dbReference type="Proteomes" id="UP000295573"/>
    </source>
</evidence>
<reference evidence="1 2" key="1">
    <citation type="journal article" date="2015" name="Stand. Genomic Sci.">
        <title>Genomic Encyclopedia of Bacterial and Archaeal Type Strains, Phase III: the genomes of soil and plant-associated and newly described type strains.</title>
        <authorList>
            <person name="Whitman W.B."/>
            <person name="Woyke T."/>
            <person name="Klenk H.P."/>
            <person name="Zhou Y."/>
            <person name="Lilburn T.G."/>
            <person name="Beck B.J."/>
            <person name="De Vos P."/>
            <person name="Vandamme P."/>
            <person name="Eisen J.A."/>
            <person name="Garrity G."/>
            <person name="Hugenholtz P."/>
            <person name="Kyrpides N.C."/>
        </authorList>
    </citation>
    <scope>NUCLEOTIDE SEQUENCE [LARGE SCALE GENOMIC DNA]</scope>
    <source>
        <strain evidence="1 2">VKM Ac-2541</strain>
    </source>
</reference>
<dbReference type="PANTHER" id="PTHR13812">
    <property type="entry name" value="KETIMINE REDUCTASE MU-CRYSTALLIN"/>
    <property type="match status" value="1"/>
</dbReference>
<name>A0A4R2II94_9ACTN</name>
<dbReference type="AlphaFoldDB" id="A0A4R2II94"/>
<dbReference type="Proteomes" id="UP000295573">
    <property type="component" value="Unassembled WGS sequence"/>
</dbReference>
<dbReference type="GO" id="GO:0005737">
    <property type="term" value="C:cytoplasm"/>
    <property type="evidence" value="ECO:0007669"/>
    <property type="project" value="TreeGrafter"/>
</dbReference>
<comment type="caution">
    <text evidence="1">The sequence shown here is derived from an EMBL/GenBank/DDBJ whole genome shotgun (WGS) entry which is preliminary data.</text>
</comment>
<dbReference type="PIRSF" id="PIRSF001439">
    <property type="entry name" value="CryM"/>
    <property type="match status" value="1"/>
</dbReference>
<dbReference type="Gene3D" id="3.40.50.720">
    <property type="entry name" value="NAD(P)-binding Rossmann-like Domain"/>
    <property type="match status" value="1"/>
</dbReference>
<protein>
    <submittedName>
        <fullName evidence="1">Ornithine cyclodeaminase</fullName>
    </submittedName>
</protein>
<dbReference type="SUPFAM" id="SSF51735">
    <property type="entry name" value="NAD(P)-binding Rossmann-fold domains"/>
    <property type="match status" value="1"/>
</dbReference>
<dbReference type="PANTHER" id="PTHR13812:SF19">
    <property type="entry name" value="KETIMINE REDUCTASE MU-CRYSTALLIN"/>
    <property type="match status" value="1"/>
</dbReference>
<dbReference type="InterPro" id="IPR023401">
    <property type="entry name" value="ODC_N"/>
</dbReference>
<accession>A0A4R2II94</accession>
<evidence type="ECO:0000313" key="1">
    <source>
        <dbReference type="EMBL" id="TCO43539.1"/>
    </source>
</evidence>
<gene>
    <name evidence="1" type="ORF">EV646_112115</name>
</gene>
<dbReference type="InterPro" id="IPR036291">
    <property type="entry name" value="NAD(P)-bd_dom_sf"/>
</dbReference>
<proteinExistence type="predicted"/>
<sequence length="376" mass="41216">MREPKNRTYSSTYAASHAQRARRQGRWADYLLSVGTLDQVTGGIWLRFLSGPEIDELGLTRLEIVDAVEEAVREHGEGRTSFEPRVHLMPDNGGIGHFNVLRGHLDGLGEHGISGVKVVGDFVPNYQKGLPSELAMATLFDPTTGVPLAVLDATMITAARTGAMTTVGARHLARRDSKILGHAGARGTAWWNVTMLDDLFDLDEIRVTSRRPESREKFAAELSAELSTPVRVVATAEEAFDGADVLVEATRLTEPEPLLRTSAVKPGAFVVPYGTVSAVELDLLDVMDKVVVDDWREAQSGRFGSLRRHVDSGRLSPQTLYAELGEIVAGRKPGRENDAERNLFWHRGLSLLDVAIAHLILRKAEAADVGTMLRFH</sequence>
<dbReference type="RefSeq" id="WP_241996432.1">
    <property type="nucleotide sequence ID" value="NZ_SLWR01000012.1"/>
</dbReference>
<dbReference type="InterPro" id="IPR003462">
    <property type="entry name" value="ODC_Mu_crystall"/>
</dbReference>